<keyword evidence="12" id="KW-1185">Reference proteome</keyword>
<name>A0A2N7TXZ9_9GAMM</name>
<comment type="similarity">
    <text evidence="2">Belongs to the ABC-2 integral membrane protein family.</text>
</comment>
<evidence type="ECO:0000256" key="1">
    <source>
        <dbReference type="ARBA" id="ARBA00004651"/>
    </source>
</evidence>
<evidence type="ECO:0000256" key="7">
    <source>
        <dbReference type="ARBA" id="ARBA00023047"/>
    </source>
</evidence>
<dbReference type="EMBL" id="PNRF01000038">
    <property type="protein sequence ID" value="PMR73052.1"/>
    <property type="molecule type" value="Genomic_DNA"/>
</dbReference>
<feature type="transmembrane region" description="Helical" evidence="9">
    <location>
        <begin position="231"/>
        <end position="250"/>
    </location>
</feature>
<feature type="transmembrane region" description="Helical" evidence="9">
    <location>
        <begin position="142"/>
        <end position="164"/>
    </location>
</feature>
<keyword evidence="7" id="KW-0625">Polysaccharide transport</keyword>
<dbReference type="GO" id="GO:0015920">
    <property type="term" value="P:lipopolysaccharide transport"/>
    <property type="evidence" value="ECO:0007669"/>
    <property type="project" value="TreeGrafter"/>
</dbReference>
<dbReference type="InterPro" id="IPR013525">
    <property type="entry name" value="ABC2_TM"/>
</dbReference>
<keyword evidence="5 9" id="KW-0812">Transmembrane</keyword>
<reference evidence="11 12" key="1">
    <citation type="submission" date="2018-01" db="EMBL/GenBank/DDBJ databases">
        <title>Halomonas endophytica sp. nov., isolated from storage liquid in the stems of Populus euphratica.</title>
        <authorList>
            <person name="Chen C."/>
        </authorList>
    </citation>
    <scope>NUCLEOTIDE SEQUENCE [LARGE SCALE GENOMIC DNA]</scope>
    <source>
        <strain evidence="11 12">MC28</strain>
    </source>
</reference>
<keyword evidence="3" id="KW-0813">Transport</keyword>
<organism evidence="11 12">
    <name type="scientific">Billgrantia endophytica</name>
    <dbReference type="NCBI Taxonomy" id="2033802"/>
    <lineage>
        <taxon>Bacteria</taxon>
        <taxon>Pseudomonadati</taxon>
        <taxon>Pseudomonadota</taxon>
        <taxon>Gammaproteobacteria</taxon>
        <taxon>Oceanospirillales</taxon>
        <taxon>Halomonadaceae</taxon>
        <taxon>Billgrantia</taxon>
    </lineage>
</organism>
<feature type="transmembrane region" description="Helical" evidence="9">
    <location>
        <begin position="116"/>
        <end position="136"/>
    </location>
</feature>
<accession>A0A2N7TXZ9</accession>
<keyword evidence="7" id="KW-0762">Sugar transport</keyword>
<feature type="transmembrane region" description="Helical" evidence="9">
    <location>
        <begin position="34"/>
        <end position="53"/>
    </location>
</feature>
<dbReference type="Proteomes" id="UP000235803">
    <property type="component" value="Unassembled WGS sequence"/>
</dbReference>
<protein>
    <submittedName>
        <fullName evidence="11">ABC transporter</fullName>
    </submittedName>
</protein>
<feature type="transmembrane region" description="Helical" evidence="9">
    <location>
        <begin position="65"/>
        <end position="84"/>
    </location>
</feature>
<dbReference type="GO" id="GO:0005886">
    <property type="term" value="C:plasma membrane"/>
    <property type="evidence" value="ECO:0007669"/>
    <property type="project" value="UniProtKB-SubCell"/>
</dbReference>
<feature type="domain" description="ABC-2 type transporter transmembrane" evidence="10">
    <location>
        <begin position="24"/>
        <end position="221"/>
    </location>
</feature>
<evidence type="ECO:0000256" key="8">
    <source>
        <dbReference type="ARBA" id="ARBA00023136"/>
    </source>
</evidence>
<dbReference type="OrthoDB" id="9796017at2"/>
<proteinExistence type="inferred from homology"/>
<keyword evidence="6 9" id="KW-1133">Transmembrane helix</keyword>
<keyword evidence="4" id="KW-1003">Cell membrane</keyword>
<evidence type="ECO:0000256" key="5">
    <source>
        <dbReference type="ARBA" id="ARBA00022692"/>
    </source>
</evidence>
<evidence type="ECO:0000256" key="2">
    <source>
        <dbReference type="ARBA" id="ARBA00007783"/>
    </source>
</evidence>
<dbReference type="PANTHER" id="PTHR30413:SF10">
    <property type="entry name" value="CAPSULE POLYSACCHARIDE EXPORT INNER-MEMBRANE PROTEIN CTRC"/>
    <property type="match status" value="1"/>
</dbReference>
<keyword evidence="8 9" id="KW-0472">Membrane</keyword>
<dbReference type="GO" id="GO:0015774">
    <property type="term" value="P:polysaccharide transport"/>
    <property type="evidence" value="ECO:0007669"/>
    <property type="project" value="UniProtKB-KW"/>
</dbReference>
<evidence type="ECO:0000256" key="4">
    <source>
        <dbReference type="ARBA" id="ARBA00022475"/>
    </source>
</evidence>
<evidence type="ECO:0000313" key="11">
    <source>
        <dbReference type="EMBL" id="PMR73052.1"/>
    </source>
</evidence>
<dbReference type="RefSeq" id="WP_102654949.1">
    <property type="nucleotide sequence ID" value="NZ_PNRF01000038.1"/>
</dbReference>
<dbReference type="PANTHER" id="PTHR30413">
    <property type="entry name" value="INNER MEMBRANE TRANSPORT PERMEASE"/>
    <property type="match status" value="1"/>
</dbReference>
<evidence type="ECO:0000256" key="9">
    <source>
        <dbReference type="SAM" id="Phobius"/>
    </source>
</evidence>
<dbReference type="AlphaFoldDB" id="A0A2N7TXZ9"/>
<evidence type="ECO:0000256" key="3">
    <source>
        <dbReference type="ARBA" id="ARBA00022448"/>
    </source>
</evidence>
<gene>
    <name evidence="11" type="ORF">C1H69_18915</name>
</gene>
<evidence type="ECO:0000259" key="10">
    <source>
        <dbReference type="Pfam" id="PF01061"/>
    </source>
</evidence>
<comment type="caution">
    <text evidence="11">The sequence shown here is derived from an EMBL/GenBank/DDBJ whole genome shotgun (WGS) entry which is preliminary data.</text>
</comment>
<dbReference type="GO" id="GO:0140359">
    <property type="term" value="F:ABC-type transporter activity"/>
    <property type="evidence" value="ECO:0007669"/>
    <property type="project" value="InterPro"/>
</dbReference>
<sequence length="260" mass="29909">MMLWHWLRPFLSIFVRFLRISYLEVKSKYQRTKLGVLWIPSSTLLFTAMLALVFRPSETMPLADFYLYVLTGFVLWQFIQGSIAGSTDVIQKKLEFAIHNNLTLAGLFGKQLVDRLFEFSINLLLVITALVVVGLNHVGVNLLAFLPFILIVAMTSIAVAYLINLMTVFYPDLAELVKTGTRFMFFASPIFWLAEERAGVRQFLSSYNPVSYYLGMIRQVFGIEPFSTRTWLFTLIISSVLCLTAFVAYFRSRDFVRNIK</sequence>
<evidence type="ECO:0000313" key="12">
    <source>
        <dbReference type="Proteomes" id="UP000235803"/>
    </source>
</evidence>
<evidence type="ECO:0000256" key="6">
    <source>
        <dbReference type="ARBA" id="ARBA00022989"/>
    </source>
</evidence>
<dbReference type="Pfam" id="PF01061">
    <property type="entry name" value="ABC2_membrane"/>
    <property type="match status" value="1"/>
</dbReference>
<comment type="subcellular location">
    <subcellularLocation>
        <location evidence="1">Cell membrane</location>
        <topology evidence="1">Multi-pass membrane protein</topology>
    </subcellularLocation>
</comment>